<protein>
    <submittedName>
        <fullName evidence="6">Uncharacterized protein</fullName>
    </submittedName>
</protein>
<comment type="caution">
    <text evidence="6">The sequence shown here is derived from an EMBL/GenBank/DDBJ whole genome shotgun (WGS) entry which is preliminary data.</text>
</comment>
<evidence type="ECO:0000256" key="4">
    <source>
        <dbReference type="ARBA" id="ARBA00022989"/>
    </source>
</evidence>
<dbReference type="GO" id="GO:0016020">
    <property type="term" value="C:membrane"/>
    <property type="evidence" value="ECO:0007669"/>
    <property type="project" value="UniProtKB-SubCell"/>
</dbReference>
<sequence>VQEDIEDLLVSPGDFIALQHDAGPSSLLQCSSDPTSPWKQSVLIQNRSDWWDANETLQADAEGSWEEGVVCQVRVLYVGENSTALQGPFLRSGLPQPGDYSLEVTSSDEDFPVTASCPIHVIPPLGPTVIYPTNHNGTVYFLPNQTWILIVVRSQHDAVIGWQGSNMTVPFHTVCPEKLVAKVAECRQPDPNNDTMFAWFDLQLGSTPGQTSILLLVQSNVTKASLQIQARVQEPLWGLVIKPHPAHRVLMESVV</sequence>
<gene>
    <name evidence="6" type="ORF">M9458_000839</name>
</gene>
<dbReference type="EMBL" id="JAMKFB020000001">
    <property type="protein sequence ID" value="KAL0202821.1"/>
    <property type="molecule type" value="Genomic_DNA"/>
</dbReference>
<dbReference type="Proteomes" id="UP001529510">
    <property type="component" value="Unassembled WGS sequence"/>
</dbReference>
<dbReference type="PANTHER" id="PTHR46730:SF3">
    <property type="entry name" value="POLYCYSTIN-1"/>
    <property type="match status" value="1"/>
</dbReference>
<keyword evidence="5" id="KW-0472">Membrane</keyword>
<keyword evidence="2" id="KW-0812">Transmembrane</keyword>
<evidence type="ECO:0000256" key="5">
    <source>
        <dbReference type="ARBA" id="ARBA00023136"/>
    </source>
</evidence>
<comment type="subcellular location">
    <subcellularLocation>
        <location evidence="1">Membrane</location>
    </subcellularLocation>
</comment>
<feature type="non-terminal residue" evidence="6">
    <location>
        <position position="255"/>
    </location>
</feature>
<dbReference type="PANTHER" id="PTHR46730">
    <property type="entry name" value="POLYCYSTIN-1"/>
    <property type="match status" value="1"/>
</dbReference>
<proteinExistence type="predicted"/>
<name>A0ABD0RWT9_CIRMR</name>
<keyword evidence="3" id="KW-0677">Repeat</keyword>
<evidence type="ECO:0000256" key="1">
    <source>
        <dbReference type="ARBA" id="ARBA00004370"/>
    </source>
</evidence>
<feature type="non-terminal residue" evidence="6">
    <location>
        <position position="1"/>
    </location>
</feature>
<evidence type="ECO:0000256" key="2">
    <source>
        <dbReference type="ARBA" id="ARBA00022692"/>
    </source>
</evidence>
<evidence type="ECO:0000313" key="7">
    <source>
        <dbReference type="Proteomes" id="UP001529510"/>
    </source>
</evidence>
<dbReference type="AlphaFoldDB" id="A0ABD0RWT9"/>
<reference evidence="6 7" key="1">
    <citation type="submission" date="2024-05" db="EMBL/GenBank/DDBJ databases">
        <title>Genome sequencing and assembly of Indian major carp, Cirrhinus mrigala (Hamilton, 1822).</title>
        <authorList>
            <person name="Mohindra V."/>
            <person name="Chowdhury L.M."/>
            <person name="Lal K."/>
            <person name="Jena J.K."/>
        </authorList>
    </citation>
    <scope>NUCLEOTIDE SEQUENCE [LARGE SCALE GENOMIC DNA]</scope>
    <source>
        <strain evidence="6">CM1030</strain>
        <tissue evidence="6">Blood</tissue>
    </source>
</reference>
<keyword evidence="7" id="KW-1185">Reference proteome</keyword>
<evidence type="ECO:0000256" key="3">
    <source>
        <dbReference type="ARBA" id="ARBA00022737"/>
    </source>
</evidence>
<accession>A0ABD0RWT9</accession>
<keyword evidence="4" id="KW-1133">Transmembrane helix</keyword>
<organism evidence="6 7">
    <name type="scientific">Cirrhinus mrigala</name>
    <name type="common">Mrigala</name>
    <dbReference type="NCBI Taxonomy" id="683832"/>
    <lineage>
        <taxon>Eukaryota</taxon>
        <taxon>Metazoa</taxon>
        <taxon>Chordata</taxon>
        <taxon>Craniata</taxon>
        <taxon>Vertebrata</taxon>
        <taxon>Euteleostomi</taxon>
        <taxon>Actinopterygii</taxon>
        <taxon>Neopterygii</taxon>
        <taxon>Teleostei</taxon>
        <taxon>Ostariophysi</taxon>
        <taxon>Cypriniformes</taxon>
        <taxon>Cyprinidae</taxon>
        <taxon>Labeoninae</taxon>
        <taxon>Labeonini</taxon>
        <taxon>Cirrhinus</taxon>
    </lineage>
</organism>
<evidence type="ECO:0000313" key="6">
    <source>
        <dbReference type="EMBL" id="KAL0202821.1"/>
    </source>
</evidence>